<evidence type="ECO:0000259" key="1">
    <source>
        <dbReference type="Pfam" id="PF20081"/>
    </source>
</evidence>
<sequence>MLQREKAEFGQLVKDVMAYYRQDTSAFLLDTWWGACQGFGLEQVKTAMQRHATDAEHGQFAPKVADVVRILAGTATDRAALAWGKVHDAMSRVGAYSDVVFDDPAIHAAVEDCGGWPKLCRTELAELSYLQHRFQAAHRAYTERGEFDYPRLLKGAAGPDNAAMLAKRGLPAPEPAFIGDPKRALRVFQAGGAGKTAITYQSVADQALRGLPTIGGAQ</sequence>
<proteinExistence type="predicted"/>
<dbReference type="AlphaFoldDB" id="A0A857J7Z9"/>
<keyword evidence="3" id="KW-1185">Reference proteome</keyword>
<dbReference type="RefSeq" id="WP_160553905.1">
    <property type="nucleotide sequence ID" value="NZ_CP047650.1"/>
</dbReference>
<evidence type="ECO:0000313" key="3">
    <source>
        <dbReference type="Proteomes" id="UP000464787"/>
    </source>
</evidence>
<accession>A0A857J7Z9</accession>
<protein>
    <recommendedName>
        <fullName evidence="1">DUF6475 domain-containing protein</fullName>
    </recommendedName>
</protein>
<reference evidence="2 3" key="1">
    <citation type="submission" date="2020-01" db="EMBL/GenBank/DDBJ databases">
        <title>Genome sequencing of strain KACC 21265.</title>
        <authorList>
            <person name="Heo J."/>
            <person name="Kim S.-J."/>
            <person name="Kim J.-S."/>
            <person name="Hong S.-B."/>
            <person name="Kwon S.-W."/>
        </authorList>
    </citation>
    <scope>NUCLEOTIDE SEQUENCE [LARGE SCALE GENOMIC DNA]</scope>
    <source>
        <strain evidence="2 3">KACC 21265</strain>
    </source>
</reference>
<name>A0A857J7Z9_9BURK</name>
<dbReference type="Proteomes" id="UP000464787">
    <property type="component" value="Chromosome"/>
</dbReference>
<dbReference type="Pfam" id="PF20081">
    <property type="entry name" value="DUF6475"/>
    <property type="match status" value="1"/>
</dbReference>
<evidence type="ECO:0000313" key="2">
    <source>
        <dbReference type="EMBL" id="QHJ00095.1"/>
    </source>
</evidence>
<dbReference type="InterPro" id="IPR045521">
    <property type="entry name" value="DUF6475"/>
</dbReference>
<dbReference type="EMBL" id="CP047650">
    <property type="protein sequence ID" value="QHJ00095.1"/>
    <property type="molecule type" value="Genomic_DNA"/>
</dbReference>
<dbReference type="KEGG" id="xyk:GT347_20190"/>
<feature type="domain" description="DUF6475" evidence="1">
    <location>
        <begin position="99"/>
        <end position="191"/>
    </location>
</feature>
<organism evidence="2 3">
    <name type="scientific">Xylophilus rhododendri</name>
    <dbReference type="NCBI Taxonomy" id="2697032"/>
    <lineage>
        <taxon>Bacteria</taxon>
        <taxon>Pseudomonadati</taxon>
        <taxon>Pseudomonadota</taxon>
        <taxon>Betaproteobacteria</taxon>
        <taxon>Burkholderiales</taxon>
        <taxon>Xylophilus</taxon>
    </lineage>
</organism>
<dbReference type="Gene3D" id="1.10.8.200">
    <property type="entry name" value="Replisome organizer (g39p helicase loader/inhibitor protein)"/>
    <property type="match status" value="1"/>
</dbReference>
<gene>
    <name evidence="2" type="ORF">GT347_20190</name>
</gene>